<dbReference type="Pfam" id="PF00440">
    <property type="entry name" value="TetR_N"/>
    <property type="match status" value="1"/>
</dbReference>
<dbReference type="GO" id="GO:0003700">
    <property type="term" value="F:DNA-binding transcription factor activity"/>
    <property type="evidence" value="ECO:0007669"/>
    <property type="project" value="TreeGrafter"/>
</dbReference>
<keyword evidence="1 2" id="KW-0238">DNA-binding</keyword>
<gene>
    <name evidence="5" type="ORF">FHX42_001075</name>
</gene>
<protein>
    <submittedName>
        <fullName evidence="5">AcrR family transcriptional regulator</fullName>
    </submittedName>
</protein>
<dbReference type="Proteomes" id="UP000569329">
    <property type="component" value="Unassembled WGS sequence"/>
</dbReference>
<dbReference type="InterPro" id="IPR009057">
    <property type="entry name" value="Homeodomain-like_sf"/>
</dbReference>
<dbReference type="InterPro" id="IPR050109">
    <property type="entry name" value="HTH-type_TetR-like_transc_reg"/>
</dbReference>
<dbReference type="AlphaFoldDB" id="A0A839DTY9"/>
<feature type="region of interest" description="Disordered" evidence="3">
    <location>
        <begin position="1"/>
        <end position="21"/>
    </location>
</feature>
<evidence type="ECO:0000259" key="4">
    <source>
        <dbReference type="PROSITE" id="PS50977"/>
    </source>
</evidence>
<dbReference type="InterPro" id="IPR001647">
    <property type="entry name" value="HTH_TetR"/>
</dbReference>
<dbReference type="SUPFAM" id="SSF46689">
    <property type="entry name" value="Homeodomain-like"/>
    <property type="match status" value="1"/>
</dbReference>
<dbReference type="Gene3D" id="1.10.357.10">
    <property type="entry name" value="Tetracycline Repressor, domain 2"/>
    <property type="match status" value="1"/>
</dbReference>
<dbReference type="EMBL" id="JACGWZ010000001">
    <property type="protein sequence ID" value="MBA8823746.1"/>
    <property type="molecule type" value="Genomic_DNA"/>
</dbReference>
<feature type="DNA-binding region" description="H-T-H motif" evidence="2">
    <location>
        <begin position="50"/>
        <end position="69"/>
    </location>
</feature>
<dbReference type="PANTHER" id="PTHR30055">
    <property type="entry name" value="HTH-TYPE TRANSCRIPTIONAL REGULATOR RUTR"/>
    <property type="match status" value="1"/>
</dbReference>
<feature type="domain" description="HTH tetR-type" evidence="4">
    <location>
        <begin position="27"/>
        <end position="87"/>
    </location>
</feature>
<dbReference type="GO" id="GO:0000976">
    <property type="term" value="F:transcription cis-regulatory region binding"/>
    <property type="evidence" value="ECO:0007669"/>
    <property type="project" value="TreeGrafter"/>
</dbReference>
<name>A0A839DTY9_9PSEU</name>
<dbReference type="PANTHER" id="PTHR30055:SF226">
    <property type="entry name" value="HTH-TYPE TRANSCRIPTIONAL REGULATOR PKSA"/>
    <property type="match status" value="1"/>
</dbReference>
<evidence type="ECO:0000256" key="1">
    <source>
        <dbReference type="ARBA" id="ARBA00023125"/>
    </source>
</evidence>
<dbReference type="PRINTS" id="PR00455">
    <property type="entry name" value="HTHTETR"/>
</dbReference>
<organism evidence="5 6">
    <name type="scientific">Halosaccharopolyspora lacisalsi</name>
    <dbReference type="NCBI Taxonomy" id="1000566"/>
    <lineage>
        <taxon>Bacteria</taxon>
        <taxon>Bacillati</taxon>
        <taxon>Actinomycetota</taxon>
        <taxon>Actinomycetes</taxon>
        <taxon>Pseudonocardiales</taxon>
        <taxon>Pseudonocardiaceae</taxon>
        <taxon>Halosaccharopolyspora</taxon>
    </lineage>
</organism>
<dbReference type="PROSITE" id="PS50977">
    <property type="entry name" value="HTH_TETR_2"/>
    <property type="match status" value="1"/>
</dbReference>
<sequence>MSVDGPPGAGPVFAPGRRRVPKQARSRELVDRILLAAGELFAERGYAETNTNLVAEHAGVSVGSLYQFFASKDEILAALQEEWTTRLGAALDERLRAGMTTDPAETIGHVLDVHAAYNRDPPGLLGFLLTSSMATPSTVNVVETIKKRLVETLEVLAPTMEPGRRAVVASMIVHISNGLYTVGRGAGATDTAVRAEVEQALLAYIRPLLDDGA</sequence>
<accession>A0A839DTY9</accession>
<evidence type="ECO:0000256" key="2">
    <source>
        <dbReference type="PROSITE-ProRule" id="PRU00335"/>
    </source>
</evidence>
<dbReference type="RefSeq" id="WP_182543004.1">
    <property type="nucleotide sequence ID" value="NZ_JACGWZ010000001.1"/>
</dbReference>
<comment type="caution">
    <text evidence="5">The sequence shown here is derived from an EMBL/GenBank/DDBJ whole genome shotgun (WGS) entry which is preliminary data.</text>
</comment>
<reference evidence="5 6" key="1">
    <citation type="submission" date="2020-07" db="EMBL/GenBank/DDBJ databases">
        <title>Sequencing the genomes of 1000 actinobacteria strains.</title>
        <authorList>
            <person name="Klenk H.-P."/>
        </authorList>
    </citation>
    <scope>NUCLEOTIDE SEQUENCE [LARGE SCALE GENOMIC DNA]</scope>
    <source>
        <strain evidence="5 6">DSM 45975</strain>
    </source>
</reference>
<proteinExistence type="predicted"/>
<evidence type="ECO:0000313" key="6">
    <source>
        <dbReference type="Proteomes" id="UP000569329"/>
    </source>
</evidence>
<evidence type="ECO:0000313" key="5">
    <source>
        <dbReference type="EMBL" id="MBA8823746.1"/>
    </source>
</evidence>
<evidence type="ECO:0000256" key="3">
    <source>
        <dbReference type="SAM" id="MobiDB-lite"/>
    </source>
</evidence>
<keyword evidence="6" id="KW-1185">Reference proteome</keyword>